<reference evidence="6" key="2">
    <citation type="submission" date="2022-10" db="EMBL/GenBank/DDBJ databases">
        <authorList>
            <consortium name="ENA_rothamsted_submissions"/>
            <consortium name="culmorum"/>
            <person name="King R."/>
        </authorList>
    </citation>
    <scope>NUCLEOTIDE SEQUENCE</scope>
</reference>
<dbReference type="NCBIfam" id="TIGR00090">
    <property type="entry name" value="rsfS_iojap_ybeB"/>
    <property type="match status" value="1"/>
</dbReference>
<dbReference type="PANTHER" id="PTHR21043">
    <property type="entry name" value="IOJAP SUPERFAMILY ORTHOLOG"/>
    <property type="match status" value="1"/>
</dbReference>
<proteinExistence type="inferred from homology"/>
<dbReference type="SUPFAM" id="SSF81301">
    <property type="entry name" value="Nucleotidyltransferase"/>
    <property type="match status" value="1"/>
</dbReference>
<comment type="subcellular location">
    <subcellularLocation>
        <location evidence="1">Mitochondrion</location>
    </subcellularLocation>
</comment>
<dbReference type="InterPro" id="IPR043519">
    <property type="entry name" value="NT_sf"/>
</dbReference>
<accession>A0A9P0GHZ0</accession>
<dbReference type="InterPro" id="IPR004394">
    <property type="entry name" value="Iojap/RsfS/C7orf30"/>
</dbReference>
<comment type="similarity">
    <text evidence="2">Belongs to the Iojap/RsfS family.</text>
</comment>
<sequence>MLTRRIIHGIMKNNLMKGCSCNIQYSVRMRDMSTKKDAEESNTVKLTSLGEIRTDESNSSKMNPSGAGITSKYKVFQDEDSEIILDLYEERLKYSNLLEEEEQDDSPYDGLNYERGKSGVFEIEDLVDVLKRENAIDIFVAKVPNEIKYVNFICIVSGKSQRHMQAIAQFVRRVYKMKRHQGDIIPKLEGENSKDWMALDLGNIALHIFSMEARIVYDLDSLWALGSEYDNEFNKPEPVSEMLELHSVYLSEYQPAS</sequence>
<protein>
    <recommendedName>
        <fullName evidence="5">Mitochondrial assembly of ribosomal large subunit protein 1</fullName>
    </recommendedName>
</protein>
<comment type="function">
    <text evidence="4">Required for normal mitochondrial ribosome function and mitochondrial translation. May play a role in ribosome biogenesis by preventing premature association of the 28S and 39S ribosomal subunits. Interacts with mitochondrial ribosomal protein uL14m (MRPL14), probably blocking formation of intersubunit bridge B8, preventing association of the 28S and 39S ribosomal subunits. Addition to isolated mitochondrial ribosomal subunits partially inhibits translation, probably by interfering with the association of the 28S and 39S ribosomal subunits and the formation of functional ribosomes. May also participate in the assembly and/or regulation of the stability of the large subunit of the mitochondrial ribosome. May function as a ribosomal silencing factor.</text>
</comment>
<evidence type="ECO:0000256" key="3">
    <source>
        <dbReference type="ARBA" id="ARBA00023128"/>
    </source>
</evidence>
<gene>
    <name evidence="6" type="ORF">PHAECO_LOCUS1562</name>
</gene>
<dbReference type="Pfam" id="PF02410">
    <property type="entry name" value="RsfS"/>
    <property type="match status" value="1"/>
</dbReference>
<dbReference type="HAMAP" id="MF_01477">
    <property type="entry name" value="Iojap_RsfS"/>
    <property type="match status" value="1"/>
</dbReference>
<evidence type="ECO:0000256" key="1">
    <source>
        <dbReference type="ARBA" id="ARBA00004173"/>
    </source>
</evidence>
<evidence type="ECO:0000313" key="7">
    <source>
        <dbReference type="Proteomes" id="UP001153737"/>
    </source>
</evidence>
<evidence type="ECO:0000256" key="4">
    <source>
        <dbReference type="ARBA" id="ARBA00053669"/>
    </source>
</evidence>
<dbReference type="GO" id="GO:0090071">
    <property type="term" value="P:negative regulation of ribosome biogenesis"/>
    <property type="evidence" value="ECO:0007669"/>
    <property type="project" value="TreeGrafter"/>
</dbReference>
<dbReference type="PANTHER" id="PTHR21043:SF0">
    <property type="entry name" value="MITOCHONDRIAL ASSEMBLY OF RIBOSOMAL LARGE SUBUNIT PROTEIN 1"/>
    <property type="match status" value="1"/>
</dbReference>
<keyword evidence="7" id="KW-1185">Reference proteome</keyword>
<dbReference type="GO" id="GO:0005739">
    <property type="term" value="C:mitochondrion"/>
    <property type="evidence" value="ECO:0007669"/>
    <property type="project" value="UniProtKB-SubCell"/>
</dbReference>
<dbReference type="GO" id="GO:0043023">
    <property type="term" value="F:ribosomal large subunit binding"/>
    <property type="evidence" value="ECO:0007669"/>
    <property type="project" value="TreeGrafter"/>
</dbReference>
<evidence type="ECO:0000256" key="5">
    <source>
        <dbReference type="ARBA" id="ARBA00073331"/>
    </source>
</evidence>
<name>A0A9P0GHZ0_PHACE</name>
<dbReference type="EMBL" id="OU896716">
    <property type="protein sequence ID" value="CAH1117485.1"/>
    <property type="molecule type" value="Genomic_DNA"/>
</dbReference>
<reference evidence="6" key="1">
    <citation type="submission" date="2022-01" db="EMBL/GenBank/DDBJ databases">
        <authorList>
            <person name="King R."/>
        </authorList>
    </citation>
    <scope>NUCLEOTIDE SEQUENCE</scope>
</reference>
<keyword evidence="3" id="KW-0496">Mitochondrion</keyword>
<dbReference type="OrthoDB" id="21330at2759"/>
<dbReference type="GO" id="GO:0017148">
    <property type="term" value="P:negative regulation of translation"/>
    <property type="evidence" value="ECO:0007669"/>
    <property type="project" value="TreeGrafter"/>
</dbReference>
<dbReference type="AlphaFoldDB" id="A0A9P0GHZ0"/>
<evidence type="ECO:0000256" key="2">
    <source>
        <dbReference type="ARBA" id="ARBA00010574"/>
    </source>
</evidence>
<dbReference type="Proteomes" id="UP001153737">
    <property type="component" value="Chromosome 10"/>
</dbReference>
<dbReference type="FunFam" id="3.30.460.10:FF:000018">
    <property type="entry name" value="Mitochondrial assembly of ribosomal large subunit 1"/>
    <property type="match status" value="1"/>
</dbReference>
<organism evidence="6 7">
    <name type="scientific">Phaedon cochleariae</name>
    <name type="common">Mustard beetle</name>
    <dbReference type="NCBI Taxonomy" id="80249"/>
    <lineage>
        <taxon>Eukaryota</taxon>
        <taxon>Metazoa</taxon>
        <taxon>Ecdysozoa</taxon>
        <taxon>Arthropoda</taxon>
        <taxon>Hexapoda</taxon>
        <taxon>Insecta</taxon>
        <taxon>Pterygota</taxon>
        <taxon>Neoptera</taxon>
        <taxon>Endopterygota</taxon>
        <taxon>Coleoptera</taxon>
        <taxon>Polyphaga</taxon>
        <taxon>Cucujiformia</taxon>
        <taxon>Chrysomeloidea</taxon>
        <taxon>Chrysomelidae</taxon>
        <taxon>Chrysomelinae</taxon>
        <taxon>Chrysomelini</taxon>
        <taxon>Phaedon</taxon>
    </lineage>
</organism>
<dbReference type="Gene3D" id="3.30.460.10">
    <property type="entry name" value="Beta Polymerase, domain 2"/>
    <property type="match status" value="1"/>
</dbReference>
<evidence type="ECO:0000313" key="6">
    <source>
        <dbReference type="EMBL" id="CAH1117485.1"/>
    </source>
</evidence>